<dbReference type="Proteomes" id="UP000306327">
    <property type="component" value="Unassembled WGS sequence"/>
</dbReference>
<dbReference type="InterPro" id="IPR016032">
    <property type="entry name" value="Sig_transdc_resp-reg_C-effctor"/>
</dbReference>
<dbReference type="SUPFAM" id="SSF46894">
    <property type="entry name" value="C-terminal effector domain of the bipartite response regulators"/>
    <property type="match status" value="1"/>
</dbReference>
<reference evidence="1 2" key="1">
    <citation type="journal article" date="2019" name="Sci. Rep.">
        <title>Differences in resource use lead to coexistence of seed-transmitted microbial populations.</title>
        <authorList>
            <person name="Torres-Cortes G."/>
            <person name="Garcia B.J."/>
            <person name="Compant S."/>
            <person name="Rezki S."/>
            <person name="Jones P."/>
            <person name="Preveaux A."/>
            <person name="Briand M."/>
            <person name="Roulet A."/>
            <person name="Bouchez O."/>
            <person name="Jacobson D."/>
            <person name="Barret M."/>
        </authorList>
    </citation>
    <scope>NUCLEOTIDE SEQUENCE [LARGE SCALE GENOMIC DNA]</scope>
    <source>
        <strain evidence="1 2">CFBP13530</strain>
    </source>
</reference>
<dbReference type="GO" id="GO:0006355">
    <property type="term" value="P:regulation of DNA-templated transcription"/>
    <property type="evidence" value="ECO:0007669"/>
    <property type="project" value="InterPro"/>
</dbReference>
<dbReference type="GO" id="GO:0003677">
    <property type="term" value="F:DNA binding"/>
    <property type="evidence" value="ECO:0007669"/>
    <property type="project" value="InterPro"/>
</dbReference>
<sequence length="215" mass="24499">MNSELLIVILTDNNWLYVGLAALMREMVCLPLCFSTTSFPDIINDAGRVLVIVDSRIIIRGEWSTLNEIRAQRPDATLVWLTLNITGRIFPEVNIGDRFLAQKQDITALHHALVRILLRPEFPAERIEDIGLTQTERRLLPYFVSGLRMNVVSRLTGKPVKTLYTHRQKILAKTGFRQPAFLQFVYERNRGLPGISGLEHTGKELQQEGMNECTV</sequence>
<evidence type="ECO:0000313" key="1">
    <source>
        <dbReference type="EMBL" id="TKK12406.1"/>
    </source>
</evidence>
<name>A0AB38NXG3_9ENTR</name>
<gene>
    <name evidence="1" type="ORF">EcCFBP13530_23810</name>
</gene>
<comment type="caution">
    <text evidence="1">The sequence shown here is derived from an EMBL/GenBank/DDBJ whole genome shotgun (WGS) entry which is preliminary data.</text>
</comment>
<dbReference type="EMBL" id="QGAL01000018">
    <property type="protein sequence ID" value="TKK12406.1"/>
    <property type="molecule type" value="Genomic_DNA"/>
</dbReference>
<accession>A0AB38NXG3</accession>
<dbReference type="RefSeq" id="WP_137273620.1">
    <property type="nucleotide sequence ID" value="NZ_QGAL01000018.1"/>
</dbReference>
<proteinExistence type="predicted"/>
<protein>
    <submittedName>
        <fullName evidence="1">Transcriptional regulator</fullName>
    </submittedName>
</protein>
<evidence type="ECO:0000313" key="2">
    <source>
        <dbReference type="Proteomes" id="UP000306327"/>
    </source>
</evidence>
<organism evidence="1 2">
    <name type="scientific">Enterobacter cancerogenus</name>
    <dbReference type="NCBI Taxonomy" id="69218"/>
    <lineage>
        <taxon>Bacteria</taxon>
        <taxon>Pseudomonadati</taxon>
        <taxon>Pseudomonadota</taxon>
        <taxon>Gammaproteobacteria</taxon>
        <taxon>Enterobacterales</taxon>
        <taxon>Enterobacteriaceae</taxon>
        <taxon>Enterobacter</taxon>
        <taxon>Enterobacter cloacae complex</taxon>
    </lineage>
</organism>
<dbReference type="AlphaFoldDB" id="A0AB38NXG3"/>